<dbReference type="InterPro" id="IPR050177">
    <property type="entry name" value="Lipid_A_modif_metabolic_enz"/>
</dbReference>
<accession>A0ABU3L2X0</accession>
<name>A0ABU3L2X0_9FLAO</name>
<evidence type="ECO:0000313" key="2">
    <source>
        <dbReference type="EMBL" id="MDT7827603.1"/>
    </source>
</evidence>
<dbReference type="RefSeq" id="WP_314012596.1">
    <property type="nucleotide sequence ID" value="NZ_JAVTTP010000001.1"/>
</dbReference>
<comment type="caution">
    <text evidence="2">The sequence shown here is derived from an EMBL/GenBank/DDBJ whole genome shotgun (WGS) entry which is preliminary data.</text>
</comment>
<dbReference type="Gene3D" id="3.40.50.720">
    <property type="entry name" value="NAD(P)-binding Rossmann-like Domain"/>
    <property type="match status" value="1"/>
</dbReference>
<organism evidence="2 3">
    <name type="scientific">Pricia mediterranea</name>
    <dbReference type="NCBI Taxonomy" id="3076079"/>
    <lineage>
        <taxon>Bacteria</taxon>
        <taxon>Pseudomonadati</taxon>
        <taxon>Bacteroidota</taxon>
        <taxon>Flavobacteriia</taxon>
        <taxon>Flavobacteriales</taxon>
        <taxon>Flavobacteriaceae</taxon>
        <taxon>Pricia</taxon>
    </lineage>
</organism>
<dbReference type="PANTHER" id="PTHR43245">
    <property type="entry name" value="BIFUNCTIONAL POLYMYXIN RESISTANCE PROTEIN ARNA"/>
    <property type="match status" value="1"/>
</dbReference>
<reference evidence="2 3" key="1">
    <citation type="submission" date="2023-09" db="EMBL/GenBank/DDBJ databases">
        <title>Novel taxa isolated from Blanes Bay.</title>
        <authorList>
            <person name="Rey-Velasco X."/>
            <person name="Lucena T."/>
        </authorList>
    </citation>
    <scope>NUCLEOTIDE SEQUENCE [LARGE SCALE GENOMIC DNA]</scope>
    <source>
        <strain evidence="2 3">S334</strain>
    </source>
</reference>
<dbReference type="InterPro" id="IPR001509">
    <property type="entry name" value="Epimerase_deHydtase"/>
</dbReference>
<proteinExistence type="predicted"/>
<dbReference type="Proteomes" id="UP001250656">
    <property type="component" value="Unassembled WGS sequence"/>
</dbReference>
<dbReference type="PANTHER" id="PTHR43245:SF53">
    <property type="entry name" value="EPIMERASE-RELATED"/>
    <property type="match status" value="1"/>
</dbReference>
<dbReference type="InterPro" id="IPR036291">
    <property type="entry name" value="NAD(P)-bd_dom_sf"/>
</dbReference>
<sequence length="357" mass="40837">MDEIIEHSEKGARTGDEEVIVITGSSGLIGFTLIERLAKKYRVVGLDRLGPPYPPLQAECVNFDITDEKAIDAAMERIRYGYGSKIASVIHLAAFYDFGQKDSPKYQEINVEGTKKFLGQLQDFEVDQFVFSSSNLIYKPTEPGKKIDEDCPVEAQWGYPESKIQTEGLIKENNHDIPAVFLRVAGVYTDYGHSIPITQQIKRIYEKEFVSHFYSGDLDHGDVFVHLNDVVDAVEKTVERRGELPDELALNIGEPTTPTYRELQDNIGNLLYGKEWETYEVPKPLAKAGAWTRDLFGDPFIKPWMIDRAEGHFELDIGRAKKYLDWEPQHRVLDTLPRMIDNLKTDSKKWYKKNNLD</sequence>
<protein>
    <submittedName>
        <fullName evidence="2">NAD(P)-dependent oxidoreductase</fullName>
    </submittedName>
</protein>
<dbReference type="SUPFAM" id="SSF51735">
    <property type="entry name" value="NAD(P)-binding Rossmann-fold domains"/>
    <property type="match status" value="1"/>
</dbReference>
<evidence type="ECO:0000259" key="1">
    <source>
        <dbReference type="Pfam" id="PF01370"/>
    </source>
</evidence>
<dbReference type="Pfam" id="PF01370">
    <property type="entry name" value="Epimerase"/>
    <property type="match status" value="1"/>
</dbReference>
<keyword evidence="3" id="KW-1185">Reference proteome</keyword>
<dbReference type="EMBL" id="JAVTTP010000001">
    <property type="protein sequence ID" value="MDT7827603.1"/>
    <property type="molecule type" value="Genomic_DNA"/>
</dbReference>
<feature type="domain" description="NAD-dependent epimerase/dehydratase" evidence="1">
    <location>
        <begin position="20"/>
        <end position="253"/>
    </location>
</feature>
<gene>
    <name evidence="2" type="ORF">RQM65_02850</name>
</gene>
<evidence type="ECO:0000313" key="3">
    <source>
        <dbReference type="Proteomes" id="UP001250656"/>
    </source>
</evidence>